<dbReference type="EMBL" id="LZYO01000038">
    <property type="protein sequence ID" value="ODH40765.1"/>
    <property type="molecule type" value="Genomic_DNA"/>
</dbReference>
<feature type="compositionally biased region" description="Polar residues" evidence="1">
    <location>
        <begin position="191"/>
        <end position="203"/>
    </location>
</feature>
<evidence type="ECO:0000313" key="3">
    <source>
        <dbReference type="Proteomes" id="UP000242814"/>
    </source>
</evidence>
<feature type="compositionally biased region" description="Low complexity" evidence="1">
    <location>
        <begin position="172"/>
        <end position="185"/>
    </location>
</feature>
<accession>A0A1D2JLC3</accession>
<comment type="caution">
    <text evidence="2">The sequence shown here is derived from an EMBL/GenBank/DDBJ whole genome shotgun (WGS) entry which is preliminary data.</text>
</comment>
<evidence type="ECO:0000256" key="1">
    <source>
        <dbReference type="SAM" id="MobiDB-lite"/>
    </source>
</evidence>
<dbReference type="AlphaFoldDB" id="A0A1D2JLC3"/>
<dbReference type="VEuPathDB" id="FungiDB:PADG_06057"/>
<protein>
    <submittedName>
        <fullName evidence="2">Uncharacterized protein</fullName>
    </submittedName>
</protein>
<feature type="region of interest" description="Disordered" evidence="1">
    <location>
        <begin position="170"/>
        <end position="203"/>
    </location>
</feature>
<dbReference type="VEuPathDB" id="FungiDB:PABG_05722"/>
<dbReference type="OrthoDB" id="4219928at2759"/>
<organism evidence="2 3">
    <name type="scientific">Paracoccidioides brasiliensis</name>
    <dbReference type="NCBI Taxonomy" id="121759"/>
    <lineage>
        <taxon>Eukaryota</taxon>
        <taxon>Fungi</taxon>
        <taxon>Dikarya</taxon>
        <taxon>Ascomycota</taxon>
        <taxon>Pezizomycotina</taxon>
        <taxon>Eurotiomycetes</taxon>
        <taxon>Eurotiomycetidae</taxon>
        <taxon>Onygenales</taxon>
        <taxon>Ajellomycetaceae</taxon>
        <taxon>Paracoccidioides</taxon>
    </lineage>
</organism>
<sequence length="232" mass="25627">MIGMLLHPYSDSRYGDDHSPGALCNSIDVSTSSKDSKIFTPSTQNYLLNEGSSPRSHVFSDLPVKGIASPEVGGIKDEKCWRFGKFISTNYQNSKSDEHHKAKKRKCQIVQYRQHGESRKISASCEIARSVKINRPASPPELITISKFRPYHPDPHGKSRTNETSQGIAILNKPPSESNSPNISPRRGHYFSSSHDSGYSTQASIRPLEDLSLLSAEVSVTSPSSTSQLHPF</sequence>
<reference evidence="2 3" key="1">
    <citation type="submission" date="2016-06" db="EMBL/GenBank/DDBJ databases">
        <authorList>
            <person name="Kjaerup R.B."/>
            <person name="Dalgaard T.S."/>
            <person name="Juul-Madsen H.R."/>
        </authorList>
    </citation>
    <scope>NUCLEOTIDE SEQUENCE [LARGE SCALE GENOMIC DNA]</scope>
    <source>
        <strain evidence="2 3">Pb300</strain>
    </source>
</reference>
<evidence type="ECO:0000313" key="2">
    <source>
        <dbReference type="EMBL" id="ODH40765.1"/>
    </source>
</evidence>
<name>A0A1D2JLC3_PARBR</name>
<gene>
    <name evidence="2" type="ORF">ACO22_01522</name>
</gene>
<dbReference type="Proteomes" id="UP000242814">
    <property type="component" value="Unassembled WGS sequence"/>
</dbReference>
<proteinExistence type="predicted"/>